<name>A0A942Z819_9FIRM</name>
<dbReference type="RefSeq" id="WP_203365427.1">
    <property type="nucleotide sequence ID" value="NZ_WSFT01000016.1"/>
</dbReference>
<evidence type="ECO:0000313" key="2">
    <source>
        <dbReference type="Proteomes" id="UP000724672"/>
    </source>
</evidence>
<evidence type="ECO:0000313" key="1">
    <source>
        <dbReference type="EMBL" id="MBS4537504.1"/>
    </source>
</evidence>
<dbReference type="AlphaFoldDB" id="A0A942Z819"/>
<protein>
    <submittedName>
        <fullName evidence="1">Uncharacterized protein</fullName>
    </submittedName>
</protein>
<accession>A0A942Z819</accession>
<comment type="caution">
    <text evidence="1">The sequence shown here is derived from an EMBL/GenBank/DDBJ whole genome shotgun (WGS) entry which is preliminary data.</text>
</comment>
<reference evidence="1" key="1">
    <citation type="submission" date="2019-12" db="EMBL/GenBank/DDBJ databases">
        <title>Clostridiaceae gen. nov. sp. nov., isolated from sediment in Xinjiang, China.</title>
        <authorList>
            <person name="Zhang R."/>
        </authorList>
    </citation>
    <scope>NUCLEOTIDE SEQUENCE</scope>
    <source>
        <strain evidence="1">D2Q-11</strain>
    </source>
</reference>
<sequence>MKEEKQLMQSNFRLAEFEDRDSIIELLNKVTLDLHKKVSINGIILGR</sequence>
<proteinExistence type="predicted"/>
<keyword evidence="2" id="KW-1185">Reference proteome</keyword>
<dbReference type="EMBL" id="WSFT01000016">
    <property type="protein sequence ID" value="MBS4537504.1"/>
    <property type="molecule type" value="Genomic_DNA"/>
</dbReference>
<dbReference type="Proteomes" id="UP000724672">
    <property type="component" value="Unassembled WGS sequence"/>
</dbReference>
<organism evidence="1 2">
    <name type="scientific">Anaeromonas frigoriresistens</name>
    <dbReference type="NCBI Taxonomy" id="2683708"/>
    <lineage>
        <taxon>Bacteria</taxon>
        <taxon>Bacillati</taxon>
        <taxon>Bacillota</taxon>
        <taxon>Tissierellia</taxon>
        <taxon>Tissierellales</taxon>
        <taxon>Thermohalobacteraceae</taxon>
        <taxon>Anaeromonas</taxon>
    </lineage>
</organism>
<gene>
    <name evidence="1" type="ORF">GOQ27_03465</name>
</gene>